<reference evidence="2" key="1">
    <citation type="journal article" date="2022" name="bioRxiv">
        <title>Sequencing and chromosome-scale assembly of the giantPleurodeles waltlgenome.</title>
        <authorList>
            <person name="Brown T."/>
            <person name="Elewa A."/>
            <person name="Iarovenko S."/>
            <person name="Subramanian E."/>
            <person name="Araus A.J."/>
            <person name="Petzold A."/>
            <person name="Susuki M."/>
            <person name="Suzuki K.-i.T."/>
            <person name="Hayashi T."/>
            <person name="Toyoda A."/>
            <person name="Oliveira C."/>
            <person name="Osipova E."/>
            <person name="Leigh N.D."/>
            <person name="Simon A."/>
            <person name="Yun M.H."/>
        </authorList>
    </citation>
    <scope>NUCLEOTIDE SEQUENCE</scope>
    <source>
        <strain evidence="2">20211129_DDA</strain>
        <tissue evidence="2">Liver</tissue>
    </source>
</reference>
<dbReference type="Proteomes" id="UP001066276">
    <property type="component" value="Chromosome 3_2"/>
</dbReference>
<gene>
    <name evidence="2" type="ORF">NDU88_003389</name>
</gene>
<keyword evidence="3" id="KW-1185">Reference proteome</keyword>
<organism evidence="2 3">
    <name type="scientific">Pleurodeles waltl</name>
    <name type="common">Iberian ribbed newt</name>
    <dbReference type="NCBI Taxonomy" id="8319"/>
    <lineage>
        <taxon>Eukaryota</taxon>
        <taxon>Metazoa</taxon>
        <taxon>Chordata</taxon>
        <taxon>Craniata</taxon>
        <taxon>Vertebrata</taxon>
        <taxon>Euteleostomi</taxon>
        <taxon>Amphibia</taxon>
        <taxon>Batrachia</taxon>
        <taxon>Caudata</taxon>
        <taxon>Salamandroidea</taxon>
        <taxon>Salamandridae</taxon>
        <taxon>Pleurodelinae</taxon>
        <taxon>Pleurodeles</taxon>
    </lineage>
</organism>
<evidence type="ECO:0000256" key="1">
    <source>
        <dbReference type="SAM" id="MobiDB-lite"/>
    </source>
</evidence>
<name>A0AAV7TR52_PLEWA</name>
<sequence>MPPGSCQFSGGPRRPNSGPHRPPGGTRRPLVRYVLLAPQGVSSPPGGRRPQEDRVARAPRLRGPASVEPATPRGSAAPQRRPTGPTHAGGPISAPTGFRAARALAPRP</sequence>
<feature type="region of interest" description="Disordered" evidence="1">
    <location>
        <begin position="1"/>
        <end position="108"/>
    </location>
</feature>
<dbReference type="EMBL" id="JANPWB010000006">
    <property type="protein sequence ID" value="KAJ1178142.1"/>
    <property type="molecule type" value="Genomic_DNA"/>
</dbReference>
<accession>A0AAV7TR52</accession>
<proteinExistence type="predicted"/>
<dbReference type="AlphaFoldDB" id="A0AAV7TR52"/>
<protein>
    <submittedName>
        <fullName evidence="2">Uncharacterized protein</fullName>
    </submittedName>
</protein>
<evidence type="ECO:0000313" key="3">
    <source>
        <dbReference type="Proteomes" id="UP001066276"/>
    </source>
</evidence>
<evidence type="ECO:0000313" key="2">
    <source>
        <dbReference type="EMBL" id="KAJ1178142.1"/>
    </source>
</evidence>
<comment type="caution">
    <text evidence="2">The sequence shown here is derived from an EMBL/GenBank/DDBJ whole genome shotgun (WGS) entry which is preliminary data.</text>
</comment>